<feature type="domain" description="RRM" evidence="5">
    <location>
        <begin position="1267"/>
        <end position="1344"/>
    </location>
</feature>
<proteinExistence type="predicted"/>
<evidence type="ECO:0000256" key="1">
    <source>
        <dbReference type="ARBA" id="ARBA00022737"/>
    </source>
</evidence>
<organism evidence="6 7">
    <name type="scientific">Laodelphax striatellus</name>
    <name type="common">Small brown planthopper</name>
    <name type="synonym">Delphax striatella</name>
    <dbReference type="NCBI Taxonomy" id="195883"/>
    <lineage>
        <taxon>Eukaryota</taxon>
        <taxon>Metazoa</taxon>
        <taxon>Ecdysozoa</taxon>
        <taxon>Arthropoda</taxon>
        <taxon>Hexapoda</taxon>
        <taxon>Insecta</taxon>
        <taxon>Pterygota</taxon>
        <taxon>Neoptera</taxon>
        <taxon>Paraneoptera</taxon>
        <taxon>Hemiptera</taxon>
        <taxon>Auchenorrhyncha</taxon>
        <taxon>Fulgoroidea</taxon>
        <taxon>Delphacidae</taxon>
        <taxon>Criomorphinae</taxon>
        <taxon>Laodelphax</taxon>
    </lineage>
</organism>
<feature type="compositionally biased region" description="Polar residues" evidence="4">
    <location>
        <begin position="331"/>
        <end position="357"/>
    </location>
</feature>
<dbReference type="PROSITE" id="PS50102">
    <property type="entry name" value="RRM"/>
    <property type="match status" value="1"/>
</dbReference>
<feature type="compositionally biased region" description="Polar residues" evidence="4">
    <location>
        <begin position="267"/>
        <end position="278"/>
    </location>
</feature>
<feature type="compositionally biased region" description="Low complexity" evidence="4">
    <location>
        <begin position="255"/>
        <end position="266"/>
    </location>
</feature>
<name>A0A482XRJ5_LAOST</name>
<dbReference type="OrthoDB" id="2588702at2759"/>
<feature type="compositionally biased region" description="Low complexity" evidence="4">
    <location>
        <begin position="1085"/>
        <end position="1094"/>
    </location>
</feature>
<comment type="caution">
    <text evidence="6">The sequence shown here is derived from an EMBL/GenBank/DDBJ whole genome shotgun (WGS) entry which is preliminary data.</text>
</comment>
<evidence type="ECO:0000256" key="4">
    <source>
        <dbReference type="SAM" id="MobiDB-lite"/>
    </source>
</evidence>
<dbReference type="SMART" id="SM00360">
    <property type="entry name" value="RRM"/>
    <property type="match status" value="4"/>
</dbReference>
<feature type="region of interest" description="Disordered" evidence="4">
    <location>
        <begin position="1183"/>
        <end position="1252"/>
    </location>
</feature>
<protein>
    <recommendedName>
        <fullName evidence="5">RRM domain-containing protein</fullName>
    </recommendedName>
</protein>
<feature type="compositionally biased region" description="Polar residues" evidence="4">
    <location>
        <begin position="469"/>
        <end position="497"/>
    </location>
</feature>
<feature type="compositionally biased region" description="Low complexity" evidence="4">
    <location>
        <begin position="1134"/>
        <end position="1147"/>
    </location>
</feature>
<feature type="compositionally biased region" description="Low complexity" evidence="4">
    <location>
        <begin position="553"/>
        <end position="562"/>
    </location>
</feature>
<dbReference type="EMBL" id="QKKF02002849">
    <property type="protein sequence ID" value="RZF48089.1"/>
    <property type="molecule type" value="Genomic_DNA"/>
</dbReference>
<dbReference type="CDD" id="cd12254">
    <property type="entry name" value="RRM_hnRNPH_ESRPs_RBM12_like"/>
    <property type="match status" value="1"/>
</dbReference>
<feature type="compositionally biased region" description="Basic and acidic residues" evidence="4">
    <location>
        <begin position="596"/>
        <end position="630"/>
    </location>
</feature>
<feature type="compositionally biased region" description="Basic and acidic residues" evidence="4">
    <location>
        <begin position="435"/>
        <end position="465"/>
    </location>
</feature>
<feature type="compositionally biased region" description="Polar residues" evidence="4">
    <location>
        <begin position="525"/>
        <end position="537"/>
    </location>
</feature>
<feature type="compositionally biased region" description="Basic and acidic residues" evidence="4">
    <location>
        <begin position="887"/>
        <end position="901"/>
    </location>
</feature>
<keyword evidence="2 3" id="KW-0694">RNA-binding</keyword>
<feature type="compositionally biased region" description="Low complexity" evidence="4">
    <location>
        <begin position="498"/>
        <end position="508"/>
    </location>
</feature>
<evidence type="ECO:0000313" key="7">
    <source>
        <dbReference type="Proteomes" id="UP000291343"/>
    </source>
</evidence>
<feature type="compositionally biased region" description="Basic and acidic residues" evidence="4">
    <location>
        <begin position="928"/>
        <end position="940"/>
    </location>
</feature>
<dbReference type="Proteomes" id="UP000291343">
    <property type="component" value="Unassembled WGS sequence"/>
</dbReference>
<dbReference type="Gene3D" id="3.30.70.330">
    <property type="match status" value="3"/>
</dbReference>
<feature type="compositionally biased region" description="Basic residues" evidence="4">
    <location>
        <begin position="411"/>
        <end position="434"/>
    </location>
</feature>
<evidence type="ECO:0000259" key="5">
    <source>
        <dbReference type="PROSITE" id="PS50102"/>
    </source>
</evidence>
<dbReference type="InParanoid" id="A0A482XRJ5"/>
<dbReference type="CDD" id="cd12510">
    <property type="entry name" value="RRM1_RBM12_like"/>
    <property type="match status" value="1"/>
</dbReference>
<feature type="compositionally biased region" description="Basic and acidic residues" evidence="4">
    <location>
        <begin position="401"/>
        <end position="410"/>
    </location>
</feature>
<feature type="compositionally biased region" description="Gly residues" evidence="4">
    <location>
        <begin position="1183"/>
        <end position="1227"/>
    </location>
</feature>
<dbReference type="InterPro" id="IPR050666">
    <property type="entry name" value="ESRP"/>
</dbReference>
<gene>
    <name evidence="6" type="ORF">LSTR_LSTR002155</name>
</gene>
<feature type="compositionally biased region" description="Polar residues" evidence="4">
    <location>
        <begin position="914"/>
        <end position="927"/>
    </location>
</feature>
<dbReference type="InterPro" id="IPR000504">
    <property type="entry name" value="RRM_dom"/>
</dbReference>
<evidence type="ECO:0000256" key="3">
    <source>
        <dbReference type="PROSITE-ProRule" id="PRU00176"/>
    </source>
</evidence>
<feature type="region of interest" description="Disordered" evidence="4">
    <location>
        <begin position="250"/>
        <end position="630"/>
    </location>
</feature>
<dbReference type="InterPro" id="IPR012677">
    <property type="entry name" value="Nucleotide-bd_a/b_plait_sf"/>
</dbReference>
<accession>A0A482XRJ5</accession>
<evidence type="ECO:0000256" key="2">
    <source>
        <dbReference type="ARBA" id="ARBA00022884"/>
    </source>
</evidence>
<dbReference type="Pfam" id="PF00076">
    <property type="entry name" value="RRM_1"/>
    <property type="match status" value="1"/>
</dbReference>
<feature type="compositionally biased region" description="Low complexity" evidence="4">
    <location>
        <begin position="391"/>
        <end position="400"/>
    </location>
</feature>
<keyword evidence="7" id="KW-1185">Reference proteome</keyword>
<feature type="region of interest" description="Disordered" evidence="4">
    <location>
        <begin position="1068"/>
        <end position="1157"/>
    </location>
</feature>
<dbReference type="SUPFAM" id="SSF54928">
    <property type="entry name" value="RNA-binding domain, RBD"/>
    <property type="match status" value="3"/>
</dbReference>
<reference evidence="6 7" key="1">
    <citation type="journal article" date="2017" name="Gigascience">
        <title>Genome sequence of the small brown planthopper, Laodelphax striatellus.</title>
        <authorList>
            <person name="Zhu J."/>
            <person name="Jiang F."/>
            <person name="Wang X."/>
            <person name="Yang P."/>
            <person name="Bao Y."/>
            <person name="Zhao W."/>
            <person name="Wang W."/>
            <person name="Lu H."/>
            <person name="Wang Q."/>
            <person name="Cui N."/>
            <person name="Li J."/>
            <person name="Chen X."/>
            <person name="Luo L."/>
            <person name="Yu J."/>
            <person name="Kang L."/>
            <person name="Cui F."/>
        </authorList>
    </citation>
    <scope>NUCLEOTIDE SEQUENCE [LARGE SCALE GENOMIC DNA]</scope>
    <source>
        <strain evidence="6">Lst14</strain>
    </source>
</reference>
<dbReference type="GO" id="GO:0003723">
    <property type="term" value="F:RNA binding"/>
    <property type="evidence" value="ECO:0007669"/>
    <property type="project" value="UniProtKB-UniRule"/>
</dbReference>
<dbReference type="InterPro" id="IPR035979">
    <property type="entry name" value="RBD_domain_sf"/>
</dbReference>
<feature type="compositionally biased region" description="Basic and acidic residues" evidence="4">
    <location>
        <begin position="509"/>
        <end position="520"/>
    </location>
</feature>
<dbReference type="PANTHER" id="PTHR13976">
    <property type="entry name" value="HETEROGENEOUS NUCLEAR RIBONUCLEOPROTEIN-RELATED"/>
    <property type="match status" value="1"/>
</dbReference>
<feature type="region of interest" description="Disordered" evidence="4">
    <location>
        <begin position="887"/>
        <end position="945"/>
    </location>
</feature>
<sequence length="1344" mass="150086">MSVIVRLQNLPWSAVAADIRHFFAGLSIPEGGVNIVGGELGDAFIAFSTDEDARLAMQRDGGKVKDCKVKLLLSSRTEMQRETTRQQSLQLQFLQMQQMQGQATPQSSAAAVSQPSAAMPGFPMQQQHTAGPNMQPTMPNVQQNIYGQSDPAAQPPSITPMQYPQMTPFPMATPSANSGIPQPAELPTPHMPFQARDQPNMQQLPPGQMPSFQTASPQINQPYQMPIPQVNQAPVSQAMTSHVPIMQTTGHHMAQQQNFQPQQQPQMNVAPNFQSPMQQMHPPGFQTQLVNQPPHFQAGAPRMGQPQQFPQTNQNAPFQPSFPPNAPPFQMANQQGSPAPSFPSATPQTQGSQNFPNSRLPLLQRKPENTANNDNNSANTIKNERARRSRSGSVSPGSRSQSRDHKNRDKDRRRRNSRDHRQPRGRRDRSRSKDRRTSKDRRRDDDSKWGRRNDNKRSTDPKQLYKDYQNPNSSFKPSVMPPNQSKTDANSTRAHTASTNLDTKTTSKTTEKSENKESDTKSTSNPNYPDKSSQQNDKMNKIESSTNKKDNESTTNPSSNSPFKASNSNKSSHGGGEYRRGTSPSKRKAPNDEYNQDTHYRSKGDHYEGGRRRRRDFEETPARFDNEHENRMNYDEPAYEHKPGLRNRKFNRYDSQFNEPNSFDHPQPRGIGWQNNPVPNVNCCVALENFPIFNGPKDVYDFFYDLSPNMYIKLQRNDFGNLDGAVIRFANYGDKQKGLKRNGFKLKKSVVAVHHISDRAFDEADDALFPQEGTVDTRLKEKMLFRFERNLKTFQCLCLEGDEGVNPVFDCKNVYHEEIRVVFNQINPLELFIHYGTFVNRAFVRFENYAKANSAKNMFEGLTVELTPIKVMPCSDEQFKEFKEIVEKEESNKEPDNDKKGNLQPNKRGRMSRPNPSSFGNRYNQMNDVDHRVSNRKDPRAPNNFRIEDSEMDEFENPVPNFNSRTLLPNPPMERLHSFPKKSVSRSRCIIMQGLPLTVHYQDIVNFFSSISIQPKQIHVMVENGSPTGDAFCEFSKMEEADMAVKRNNCQLGVNFVHVRLVSQEELDRAVGKGQKPQPPPLPPHLLTNPNQPGVAPPPHLPGPPGAAPPPQFGQPPFDGAPPSDSGFRGGMRGAFRGRGQFPMMPRGRGRGGFESGGRGAFEGGIRGGRGGFENGGRGGFEGGVRGGRGGFEGGVRGGRGGFEGGARGGVRGARGGLLRGRGGGRSFGSSSPGDPAALSTHDDKETQDEDDLLPESKVASFGQPGCVVAAENIPYRADVTDILDFFKNYKLVAENVIRRYNDYGQVTGDARIAFQTPADAEEAIRLHDGSTIQNRIIHLHLVR</sequence>
<evidence type="ECO:0000313" key="6">
    <source>
        <dbReference type="EMBL" id="RZF48089.1"/>
    </source>
</evidence>
<dbReference type="STRING" id="195883.A0A482XRJ5"/>
<feature type="compositionally biased region" description="Low complexity" evidence="4">
    <location>
        <begin position="369"/>
        <end position="381"/>
    </location>
</feature>
<feature type="compositionally biased region" description="Polar residues" evidence="4">
    <location>
        <begin position="563"/>
        <end position="572"/>
    </location>
</feature>
<keyword evidence="1" id="KW-0677">Repeat</keyword>
<feature type="compositionally biased region" description="Pro residues" evidence="4">
    <location>
        <begin position="1095"/>
        <end position="1114"/>
    </location>
</feature>
<feature type="compositionally biased region" description="Basic and acidic residues" evidence="4">
    <location>
        <begin position="538"/>
        <end position="552"/>
    </location>
</feature>